<comment type="caution">
    <text evidence="2">The sequence shown here is derived from an EMBL/GenBank/DDBJ whole genome shotgun (WGS) entry which is preliminary data.</text>
</comment>
<sequence length="100" mass="10605">MEFAGLQQNKRKEADLRRELALLPGIVAVDASAVTGRVLIRYDERLLSEPELRRRLAELERAFAEQAAAAPGEQAAGPSAMAAEPEAGPRAMAGRPAGGP</sequence>
<feature type="region of interest" description="Disordered" evidence="1">
    <location>
        <begin position="67"/>
        <end position="100"/>
    </location>
</feature>
<evidence type="ECO:0000313" key="3">
    <source>
        <dbReference type="Proteomes" id="UP000670947"/>
    </source>
</evidence>
<evidence type="ECO:0000313" key="2">
    <source>
        <dbReference type="EMBL" id="MBO7748470.1"/>
    </source>
</evidence>
<organism evidence="2 3">
    <name type="scientific">Paenibacillus artemisiicola</name>
    <dbReference type="NCBI Taxonomy" id="1172618"/>
    <lineage>
        <taxon>Bacteria</taxon>
        <taxon>Bacillati</taxon>
        <taxon>Bacillota</taxon>
        <taxon>Bacilli</taxon>
        <taxon>Bacillales</taxon>
        <taxon>Paenibacillaceae</taxon>
        <taxon>Paenibacillus</taxon>
    </lineage>
</organism>
<name>A0ABS3WJJ1_9BACL</name>
<accession>A0ABS3WJJ1</accession>
<dbReference type="Proteomes" id="UP000670947">
    <property type="component" value="Unassembled WGS sequence"/>
</dbReference>
<dbReference type="RefSeq" id="WP_208851027.1">
    <property type="nucleotide sequence ID" value="NZ_JAGGDJ010000059.1"/>
</dbReference>
<evidence type="ECO:0008006" key="4">
    <source>
        <dbReference type="Google" id="ProtNLM"/>
    </source>
</evidence>
<keyword evidence="3" id="KW-1185">Reference proteome</keyword>
<evidence type="ECO:0000256" key="1">
    <source>
        <dbReference type="SAM" id="MobiDB-lite"/>
    </source>
</evidence>
<feature type="non-terminal residue" evidence="2">
    <location>
        <position position="100"/>
    </location>
</feature>
<gene>
    <name evidence="2" type="ORF">I8J29_30220</name>
</gene>
<dbReference type="EMBL" id="JAGGDJ010000059">
    <property type="protein sequence ID" value="MBO7748470.1"/>
    <property type="molecule type" value="Genomic_DNA"/>
</dbReference>
<proteinExistence type="predicted"/>
<reference evidence="2 3" key="1">
    <citation type="submission" date="2021-03" db="EMBL/GenBank/DDBJ databases">
        <title>Paenibacillus artemisicola MWE-103 whole genome sequence.</title>
        <authorList>
            <person name="Ham Y.J."/>
        </authorList>
    </citation>
    <scope>NUCLEOTIDE SEQUENCE [LARGE SCALE GENOMIC DNA]</scope>
    <source>
        <strain evidence="2 3">MWE-103</strain>
    </source>
</reference>
<protein>
    <recommendedName>
        <fullName evidence="4">Heavy-metal-associated domain-containing protein</fullName>
    </recommendedName>
</protein>